<gene>
    <name evidence="1" type="ORF">BCR35DRAFT_53189</name>
</gene>
<dbReference type="OrthoDB" id="10482150at2759"/>
<dbReference type="InParanoid" id="A0A1Y2FMW2"/>
<dbReference type="InterPro" id="IPR032675">
    <property type="entry name" value="LRR_dom_sf"/>
</dbReference>
<dbReference type="AlphaFoldDB" id="A0A1Y2FMW2"/>
<dbReference type="Gene3D" id="3.80.10.10">
    <property type="entry name" value="Ribonuclease Inhibitor"/>
    <property type="match status" value="1"/>
</dbReference>
<protein>
    <recommendedName>
        <fullName evidence="3">F-box domain-containing protein</fullName>
    </recommendedName>
</protein>
<evidence type="ECO:0000313" key="2">
    <source>
        <dbReference type="Proteomes" id="UP000193467"/>
    </source>
</evidence>
<name>A0A1Y2FMW2_9BASI</name>
<evidence type="ECO:0008006" key="3">
    <source>
        <dbReference type="Google" id="ProtNLM"/>
    </source>
</evidence>
<dbReference type="Proteomes" id="UP000193467">
    <property type="component" value="Unassembled WGS sequence"/>
</dbReference>
<comment type="caution">
    <text evidence="1">The sequence shown here is derived from an EMBL/GenBank/DDBJ whole genome shotgun (WGS) entry which is preliminary data.</text>
</comment>
<dbReference type="SUPFAM" id="SSF52047">
    <property type="entry name" value="RNI-like"/>
    <property type="match status" value="1"/>
</dbReference>
<sequence>MTPYSLAAAEQHRDVFTTLPPELLTQIWDDDTLQLAPSAIAISKTHLLHARRNAYRSLHIDSDITLAALGEQLGQTPYLGLLVDEIEIKEEAKSRSGLEADFTGAASWLEASFIKAFEGMPHVKKISITRCNPGELLSARIMASAAFKSATTLQLASGDNIDYSALRNLHLSPSLKTLDIKTPMRYQAGMPSGLFEPSMSGIEKLAMSAEPHSADFEAFFEHLRLRELDLRSGTTDAHRVFESLGDSTRQNLRSLSFTSTGYHERNVDAALIGFHSLERLSIVSSQLSITPTFFSTLQHLPLVSLVFHGPRNPLLGHVLDWLQSNEQPTTLKEIGVDVSVVRKSSLSGEVPMWSRWRKEDDVSRLAAICAKTGVKLAGTICDALLLIPRAAL</sequence>
<proteinExistence type="predicted"/>
<evidence type="ECO:0000313" key="1">
    <source>
        <dbReference type="EMBL" id="ORY85331.1"/>
    </source>
</evidence>
<dbReference type="EMBL" id="MCGR01000016">
    <property type="protein sequence ID" value="ORY85331.1"/>
    <property type="molecule type" value="Genomic_DNA"/>
</dbReference>
<accession>A0A1Y2FMW2</accession>
<reference evidence="1 2" key="1">
    <citation type="submission" date="2016-07" db="EMBL/GenBank/DDBJ databases">
        <title>Pervasive Adenine N6-methylation of Active Genes in Fungi.</title>
        <authorList>
            <consortium name="DOE Joint Genome Institute"/>
            <person name="Mondo S.J."/>
            <person name="Dannebaum R.O."/>
            <person name="Kuo R.C."/>
            <person name="Labutti K."/>
            <person name="Haridas S."/>
            <person name="Kuo A."/>
            <person name="Salamov A."/>
            <person name="Ahrendt S.R."/>
            <person name="Lipzen A."/>
            <person name="Sullivan W."/>
            <person name="Andreopoulos W.B."/>
            <person name="Clum A."/>
            <person name="Lindquist E."/>
            <person name="Daum C."/>
            <person name="Ramamoorthy G.K."/>
            <person name="Gryganskyi A."/>
            <person name="Culley D."/>
            <person name="Magnuson J.K."/>
            <person name="James T.Y."/>
            <person name="O'Malley M.A."/>
            <person name="Stajich J.E."/>
            <person name="Spatafora J.W."/>
            <person name="Visel A."/>
            <person name="Grigoriev I.V."/>
        </authorList>
    </citation>
    <scope>NUCLEOTIDE SEQUENCE [LARGE SCALE GENOMIC DNA]</scope>
    <source>
        <strain evidence="1 2">62-1032</strain>
    </source>
</reference>
<keyword evidence="2" id="KW-1185">Reference proteome</keyword>
<organism evidence="1 2">
    <name type="scientific">Leucosporidium creatinivorum</name>
    <dbReference type="NCBI Taxonomy" id="106004"/>
    <lineage>
        <taxon>Eukaryota</taxon>
        <taxon>Fungi</taxon>
        <taxon>Dikarya</taxon>
        <taxon>Basidiomycota</taxon>
        <taxon>Pucciniomycotina</taxon>
        <taxon>Microbotryomycetes</taxon>
        <taxon>Leucosporidiales</taxon>
        <taxon>Leucosporidium</taxon>
    </lineage>
</organism>